<evidence type="ECO:0000256" key="1">
    <source>
        <dbReference type="SAM" id="MobiDB-lite"/>
    </source>
</evidence>
<protein>
    <submittedName>
        <fullName evidence="2">Uncharacterized protein</fullName>
    </submittedName>
</protein>
<keyword evidence="3" id="KW-1185">Reference proteome</keyword>
<name>A0ABR0JPY2_9EURO</name>
<gene>
    <name evidence="2" type="ORF">LTR69_001472</name>
</gene>
<feature type="compositionally biased region" description="Basic and acidic residues" evidence="1">
    <location>
        <begin position="44"/>
        <end position="62"/>
    </location>
</feature>
<accession>A0ABR0JPY2</accession>
<evidence type="ECO:0000313" key="2">
    <source>
        <dbReference type="EMBL" id="KAK5067484.1"/>
    </source>
</evidence>
<feature type="region of interest" description="Disordered" evidence="1">
    <location>
        <begin position="19"/>
        <end position="152"/>
    </location>
</feature>
<evidence type="ECO:0000313" key="3">
    <source>
        <dbReference type="Proteomes" id="UP001345691"/>
    </source>
</evidence>
<feature type="compositionally biased region" description="Polar residues" evidence="1">
    <location>
        <begin position="65"/>
        <end position="77"/>
    </location>
</feature>
<dbReference type="Proteomes" id="UP001345691">
    <property type="component" value="Unassembled WGS sequence"/>
</dbReference>
<feature type="compositionally biased region" description="Acidic residues" evidence="1">
    <location>
        <begin position="78"/>
        <end position="145"/>
    </location>
</feature>
<organism evidence="2 3">
    <name type="scientific">Exophiala sideris</name>
    <dbReference type="NCBI Taxonomy" id="1016849"/>
    <lineage>
        <taxon>Eukaryota</taxon>
        <taxon>Fungi</taxon>
        <taxon>Dikarya</taxon>
        <taxon>Ascomycota</taxon>
        <taxon>Pezizomycotina</taxon>
        <taxon>Eurotiomycetes</taxon>
        <taxon>Chaetothyriomycetidae</taxon>
        <taxon>Chaetothyriales</taxon>
        <taxon>Herpotrichiellaceae</taxon>
        <taxon>Exophiala</taxon>
    </lineage>
</organism>
<reference evidence="2 3" key="1">
    <citation type="submission" date="2023-08" db="EMBL/GenBank/DDBJ databases">
        <title>Black Yeasts Isolated from many extreme environments.</title>
        <authorList>
            <person name="Coleine C."/>
            <person name="Stajich J.E."/>
            <person name="Selbmann L."/>
        </authorList>
    </citation>
    <scope>NUCLEOTIDE SEQUENCE [LARGE SCALE GENOMIC DNA]</scope>
    <source>
        <strain evidence="2 3">CCFEE 6328</strain>
    </source>
</reference>
<comment type="caution">
    <text evidence="2">The sequence shown here is derived from an EMBL/GenBank/DDBJ whole genome shotgun (WGS) entry which is preliminary data.</text>
</comment>
<proteinExistence type="predicted"/>
<dbReference type="EMBL" id="JAVRRF010000002">
    <property type="protein sequence ID" value="KAK5067484.1"/>
    <property type="molecule type" value="Genomic_DNA"/>
</dbReference>
<feature type="compositionally biased region" description="Acidic residues" evidence="1">
    <location>
        <begin position="26"/>
        <end position="43"/>
    </location>
</feature>
<sequence>MNSGPRYCNGPICRAIRSMQQQPADPECEDNQDPEYYSAEEDSLGEKEIDPCLSEASDKEDAIFTPTSAANDVSGQLNDDDKDDVDEREVDDDDADDSDSDEDEEDNTDSDEDEDDDTDSDEDEDEDDADDSDEDEDEDEDDLDDNIPARLMEQQSHARINAWLLTCEW</sequence>